<accession>E1K1B4</accession>
<dbReference type="STRING" id="596151.DesfrDRAFT_3664"/>
<dbReference type="InterPro" id="IPR041698">
    <property type="entry name" value="Methyltransf_25"/>
</dbReference>
<dbReference type="Proteomes" id="UP000006250">
    <property type="component" value="Unassembled WGS sequence"/>
</dbReference>
<dbReference type="OrthoDB" id="9795085at2"/>
<protein>
    <submittedName>
        <fullName evidence="4">Methyltransferase type 11</fullName>
    </submittedName>
</protein>
<gene>
    <name evidence="4" type="ORF">DesfrDRAFT_3664</name>
</gene>
<organism evidence="4 5">
    <name type="scientific">Solidesulfovibrio fructosivorans JJ]</name>
    <dbReference type="NCBI Taxonomy" id="596151"/>
    <lineage>
        <taxon>Bacteria</taxon>
        <taxon>Pseudomonadati</taxon>
        <taxon>Thermodesulfobacteriota</taxon>
        <taxon>Desulfovibrionia</taxon>
        <taxon>Desulfovibrionales</taxon>
        <taxon>Desulfovibrionaceae</taxon>
        <taxon>Solidesulfovibrio</taxon>
    </lineage>
</organism>
<dbReference type="Gene3D" id="3.40.50.150">
    <property type="entry name" value="Vaccinia Virus protein VP39"/>
    <property type="match status" value="1"/>
</dbReference>
<evidence type="ECO:0000259" key="3">
    <source>
        <dbReference type="Pfam" id="PF13649"/>
    </source>
</evidence>
<reference evidence="4 5" key="1">
    <citation type="submission" date="2010-08" db="EMBL/GenBank/DDBJ databases">
        <title>The draft genome of Desulfovibrio fructosovorans JJ.</title>
        <authorList>
            <consortium name="US DOE Joint Genome Institute (JGI-PGF)"/>
            <person name="Lucas S."/>
            <person name="Copeland A."/>
            <person name="Lapidus A."/>
            <person name="Cheng J.-F."/>
            <person name="Bruce D."/>
            <person name="Goodwin L."/>
            <person name="Pitluck S."/>
            <person name="Land M.L."/>
            <person name="Hauser L."/>
            <person name="Chang Y.-J."/>
            <person name="Jeffries C."/>
            <person name="Wall J.D."/>
            <person name="Stahl D.A."/>
            <person name="Arkin A.P."/>
            <person name="Dehal P."/>
            <person name="Stolyar S.M."/>
            <person name="Hazen T.C."/>
            <person name="Woyke T.J."/>
        </authorList>
    </citation>
    <scope>NUCLEOTIDE SEQUENCE [LARGE SCALE GENOMIC DNA]</scope>
    <source>
        <strain evidence="4 5">JJ</strain>
    </source>
</reference>
<dbReference type="eggNOG" id="COG4106">
    <property type="taxonomic scope" value="Bacteria"/>
</dbReference>
<dbReference type="CDD" id="cd02440">
    <property type="entry name" value="AdoMet_MTases"/>
    <property type="match status" value="1"/>
</dbReference>
<dbReference type="InterPro" id="IPR023149">
    <property type="entry name" value="Trans_acon_MeTrfase_C"/>
</dbReference>
<dbReference type="Gene3D" id="1.10.150.290">
    <property type="entry name" value="S-adenosyl-L-methionine-dependent methyltransferases"/>
    <property type="match status" value="1"/>
</dbReference>
<dbReference type="SUPFAM" id="SSF53335">
    <property type="entry name" value="S-adenosyl-L-methionine-dependent methyltransferases"/>
    <property type="match status" value="1"/>
</dbReference>
<keyword evidence="2 4" id="KW-0808">Transferase</keyword>
<keyword evidence="1 4" id="KW-0489">Methyltransferase</keyword>
<dbReference type="PANTHER" id="PTHR43861:SF1">
    <property type="entry name" value="TRANS-ACONITATE 2-METHYLTRANSFERASE"/>
    <property type="match status" value="1"/>
</dbReference>
<keyword evidence="5" id="KW-1185">Reference proteome</keyword>
<comment type="caution">
    <text evidence="4">The sequence shown here is derived from an EMBL/GenBank/DDBJ whole genome shotgun (WGS) entry which is preliminary data.</text>
</comment>
<feature type="domain" description="Methyltransferase" evidence="3">
    <location>
        <begin position="34"/>
        <end position="125"/>
    </location>
</feature>
<dbReference type="GO" id="GO:0030798">
    <property type="term" value="F:trans-aconitate 2-methyltransferase activity"/>
    <property type="evidence" value="ECO:0007669"/>
    <property type="project" value="InterPro"/>
</dbReference>
<evidence type="ECO:0000313" key="5">
    <source>
        <dbReference type="Proteomes" id="UP000006250"/>
    </source>
</evidence>
<dbReference type="AlphaFoldDB" id="E1K1B4"/>
<dbReference type="InterPro" id="IPR029063">
    <property type="entry name" value="SAM-dependent_MTases_sf"/>
</dbReference>
<proteinExistence type="predicted"/>
<evidence type="ECO:0000313" key="4">
    <source>
        <dbReference type="EMBL" id="EFL49600.1"/>
    </source>
</evidence>
<sequence length="255" mass="28997">MKWDSGQYLKFADERTQPSIDLAGRIEKEDVKRVLDVGCGPGNSSEVLARRFPRARVRGIDSSPEMIGSARQAHSEIDFELCDAGKELESLEGGYDVVFSNACIQWVPDHKALLKNMMGLLAPGGVLAVQIPMNQHEPIHKIIGELVTSDAWKDAFPNPRVFHTLTQGHYFDLLAKLAASFTMWETTYYHVMESHEAILDWYRGTGLRPYLAALPDERKQDFEQAVLAKVRTQYPLQENARVIFRFPRFFFTAIH</sequence>
<dbReference type="Pfam" id="PF13649">
    <property type="entry name" value="Methyltransf_25"/>
    <property type="match status" value="1"/>
</dbReference>
<dbReference type="EMBL" id="AECZ01000038">
    <property type="protein sequence ID" value="EFL49600.1"/>
    <property type="molecule type" value="Genomic_DNA"/>
</dbReference>
<dbReference type="GO" id="GO:0032259">
    <property type="term" value="P:methylation"/>
    <property type="evidence" value="ECO:0007669"/>
    <property type="project" value="UniProtKB-KW"/>
</dbReference>
<evidence type="ECO:0000256" key="1">
    <source>
        <dbReference type="ARBA" id="ARBA00022603"/>
    </source>
</evidence>
<dbReference type="PANTHER" id="PTHR43861">
    <property type="entry name" value="TRANS-ACONITATE 2-METHYLTRANSFERASE-RELATED"/>
    <property type="match status" value="1"/>
</dbReference>
<evidence type="ECO:0000256" key="2">
    <source>
        <dbReference type="ARBA" id="ARBA00022679"/>
    </source>
</evidence>
<name>E1K1B4_SOLFR</name>